<dbReference type="EMBL" id="JARXHW010000013">
    <property type="protein sequence ID" value="MDQ8207367.1"/>
    <property type="molecule type" value="Genomic_DNA"/>
</dbReference>
<sequence length="270" mass="28577">MKKYTTPLVTSLLMVGAAQADTTLSFTNLSTAFDSTNSLTVGGFTTADAELSVTGVADGNNFKYTVTYTGSSFDGDLINDTLSFDVLVQGWTGSSASTSFTDTDEDVNANSGVVTTIGNTDAAVDITDERWTAVDGLFDAGETLEFTLQNFTLTTNLAYDGSPSGSFTGTSYQETGRGYGHLVVIGDVGSDLFETRFNATDYSIAAGSLDEGEQMYLTAADPVLDGLTYSNVQRFGVNGVDFTITIPEPSSYVLLAGLLGLSYAMVRRRK</sequence>
<protein>
    <submittedName>
        <fullName evidence="3">PEP-CTERM sorting domain-containing protein</fullName>
    </submittedName>
</protein>
<keyword evidence="1" id="KW-1133">Transmembrane helix</keyword>
<proteinExistence type="predicted"/>
<feature type="chain" id="PRO_5046392141" evidence="2">
    <location>
        <begin position="21"/>
        <end position="270"/>
    </location>
</feature>
<reference evidence="3 4" key="1">
    <citation type="submission" date="2023-04" db="EMBL/GenBank/DDBJ databases">
        <title>A novel bacteria isolated from coastal sediment.</title>
        <authorList>
            <person name="Liu X.-J."/>
            <person name="Du Z.-J."/>
        </authorList>
    </citation>
    <scope>NUCLEOTIDE SEQUENCE [LARGE SCALE GENOMIC DNA]</scope>
    <source>
        <strain evidence="3 4">SDUM461003</strain>
    </source>
</reference>
<dbReference type="RefSeq" id="WP_308949503.1">
    <property type="nucleotide sequence ID" value="NZ_JARXHW010000013.1"/>
</dbReference>
<keyword evidence="1" id="KW-0812">Transmembrane</keyword>
<accession>A0ABU1AWK5</accession>
<dbReference type="NCBIfam" id="TIGR02595">
    <property type="entry name" value="PEP_CTERM"/>
    <property type="match status" value="1"/>
</dbReference>
<evidence type="ECO:0000256" key="1">
    <source>
        <dbReference type="SAM" id="Phobius"/>
    </source>
</evidence>
<organism evidence="3 4">
    <name type="scientific">Thalassobacterium maritimum</name>
    <dbReference type="NCBI Taxonomy" id="3041265"/>
    <lineage>
        <taxon>Bacteria</taxon>
        <taxon>Pseudomonadati</taxon>
        <taxon>Verrucomicrobiota</taxon>
        <taxon>Opitutia</taxon>
        <taxon>Puniceicoccales</taxon>
        <taxon>Coraliomargaritaceae</taxon>
        <taxon>Thalassobacterium</taxon>
    </lineage>
</organism>
<feature type="signal peptide" evidence="2">
    <location>
        <begin position="1"/>
        <end position="20"/>
    </location>
</feature>
<evidence type="ECO:0000256" key="2">
    <source>
        <dbReference type="SAM" id="SignalP"/>
    </source>
</evidence>
<gene>
    <name evidence="3" type="ORF">QEH52_07600</name>
</gene>
<keyword evidence="2" id="KW-0732">Signal</keyword>
<dbReference type="Proteomes" id="UP001225316">
    <property type="component" value="Unassembled WGS sequence"/>
</dbReference>
<feature type="transmembrane region" description="Helical" evidence="1">
    <location>
        <begin position="249"/>
        <end position="266"/>
    </location>
</feature>
<evidence type="ECO:0000313" key="4">
    <source>
        <dbReference type="Proteomes" id="UP001225316"/>
    </source>
</evidence>
<dbReference type="InterPro" id="IPR013424">
    <property type="entry name" value="Ice-binding_C"/>
</dbReference>
<name>A0ABU1AWK5_9BACT</name>
<evidence type="ECO:0000313" key="3">
    <source>
        <dbReference type="EMBL" id="MDQ8207367.1"/>
    </source>
</evidence>
<keyword evidence="1" id="KW-0472">Membrane</keyword>
<comment type="caution">
    <text evidence="3">The sequence shown here is derived from an EMBL/GenBank/DDBJ whole genome shotgun (WGS) entry which is preliminary data.</text>
</comment>
<keyword evidence="4" id="KW-1185">Reference proteome</keyword>